<dbReference type="OrthoDB" id="7017274at2"/>
<keyword evidence="4" id="KW-1185">Reference proteome</keyword>
<sequence length="590" mass="65111">MRLWKSADPARKAISTIMLASATVVTLAASAHVAHAADAAGTTTVAWLRDGQVEMRSLNSQDNKIAEQKIPMGSLWKLFVYAYLQDNHVQEAAYTCTAKKDLRKNVREEQEKNEDLYCCEPGEQVERDSALARSCAPYFSPARLSINDKAWKSYWQTRSDANWLQRTAQLQPDTQISIKELLETLNKFSPQARSTARTALLETAVQGYGREAWTQLGTGIRYKTYSWHLPDNSAFGGAAGWLADGTPFWFGARGSSRSTLTTWASALATTLPTPRWSGIDNAGNAGDEAHCVDVDFFARYPLREVLSVSATSVPARAGTLSGKYRLQFANGNSLDINSNGSLTLQRSAGMAPQITGRVSINDYVARVIDREGDASNIQVARSLAIAARSYLIQNATLDHGCWRIADSTTRQRVSANAPTDAALAAAWFTDDLILQGANVRYHNDSAGTNRMSLKEATKQAGQGWNFERILATSYPQTNVASFNGKSDCKPLAAAQTWLTTTSASSKWQSILRREPGFEHPDTPPVICLLASGNPYSDQKRMRIYARGWRSLDERITLAHEYLHLALRFHPNGANEDYVEKLARRLIEGTT</sequence>
<dbReference type="Proteomes" id="UP000247792">
    <property type="component" value="Unassembled WGS sequence"/>
</dbReference>
<dbReference type="AlphaFoldDB" id="A0A318IWW1"/>
<feature type="signal peptide" evidence="1">
    <location>
        <begin position="1"/>
        <end position="36"/>
    </location>
</feature>
<dbReference type="InterPro" id="IPR018748">
    <property type="entry name" value="DUF2300_secreted"/>
</dbReference>
<proteinExistence type="predicted"/>
<evidence type="ECO:0000259" key="2">
    <source>
        <dbReference type="Pfam" id="PF10062"/>
    </source>
</evidence>
<feature type="chain" id="PRO_5016455449" evidence="1">
    <location>
        <begin position="37"/>
        <end position="590"/>
    </location>
</feature>
<comment type="caution">
    <text evidence="3">The sequence shown here is derived from an EMBL/GenBank/DDBJ whole genome shotgun (WGS) entry which is preliminary data.</text>
</comment>
<gene>
    <name evidence="3" type="ORF">DFR42_110171</name>
</gene>
<name>A0A318IWW1_9BURK</name>
<dbReference type="EMBL" id="QJKB01000010">
    <property type="protein sequence ID" value="PXX39805.1"/>
    <property type="molecule type" value="Genomic_DNA"/>
</dbReference>
<reference evidence="3 4" key="1">
    <citation type="submission" date="2018-05" db="EMBL/GenBank/DDBJ databases">
        <title>Genomic Encyclopedia of Type Strains, Phase IV (KMG-IV): sequencing the most valuable type-strain genomes for metagenomic binning, comparative biology and taxonomic classification.</title>
        <authorList>
            <person name="Goeker M."/>
        </authorList>
    </citation>
    <scope>NUCLEOTIDE SEQUENCE [LARGE SCALE GENOMIC DNA]</scope>
    <source>
        <strain evidence="3 4">DSM 19792</strain>
    </source>
</reference>
<feature type="domain" description="DUF2300" evidence="2">
    <location>
        <begin position="112"/>
        <end position="229"/>
    </location>
</feature>
<dbReference type="Pfam" id="PF10062">
    <property type="entry name" value="DUF2300"/>
    <property type="match status" value="2"/>
</dbReference>
<dbReference type="RefSeq" id="WP_110257453.1">
    <property type="nucleotide sequence ID" value="NZ_QJKB01000010.1"/>
</dbReference>
<accession>A0A318IWW1</accession>
<evidence type="ECO:0000313" key="3">
    <source>
        <dbReference type="EMBL" id="PXX39805.1"/>
    </source>
</evidence>
<evidence type="ECO:0000313" key="4">
    <source>
        <dbReference type="Proteomes" id="UP000247792"/>
    </source>
</evidence>
<feature type="domain" description="DUF2300" evidence="2">
    <location>
        <begin position="452"/>
        <end position="571"/>
    </location>
</feature>
<organism evidence="3 4">
    <name type="scientific">Undibacterium pigrum</name>
    <dbReference type="NCBI Taxonomy" id="401470"/>
    <lineage>
        <taxon>Bacteria</taxon>
        <taxon>Pseudomonadati</taxon>
        <taxon>Pseudomonadota</taxon>
        <taxon>Betaproteobacteria</taxon>
        <taxon>Burkholderiales</taxon>
        <taxon>Oxalobacteraceae</taxon>
        <taxon>Undibacterium</taxon>
    </lineage>
</organism>
<evidence type="ECO:0000256" key="1">
    <source>
        <dbReference type="SAM" id="SignalP"/>
    </source>
</evidence>
<keyword evidence="1" id="KW-0732">Signal</keyword>
<protein>
    <submittedName>
        <fullName evidence="3">Uncharacterized protein YfaQ (DUF2300 family)</fullName>
    </submittedName>
</protein>